<dbReference type="SUPFAM" id="SSF81660">
    <property type="entry name" value="Metal cation-transporting ATPase, ATP-binding domain N"/>
    <property type="match status" value="1"/>
</dbReference>
<gene>
    <name evidence="1" type="primary">ATP2C2_2</name>
    <name evidence="1" type="ORF">P7K49_036858</name>
</gene>
<organism evidence="1 2">
    <name type="scientific">Saguinus oedipus</name>
    <name type="common">Cotton-top tamarin</name>
    <name type="synonym">Oedipomidas oedipus</name>
    <dbReference type="NCBI Taxonomy" id="9490"/>
    <lineage>
        <taxon>Eukaryota</taxon>
        <taxon>Metazoa</taxon>
        <taxon>Chordata</taxon>
        <taxon>Craniata</taxon>
        <taxon>Vertebrata</taxon>
        <taxon>Euteleostomi</taxon>
        <taxon>Mammalia</taxon>
        <taxon>Eutheria</taxon>
        <taxon>Euarchontoglires</taxon>
        <taxon>Primates</taxon>
        <taxon>Haplorrhini</taxon>
        <taxon>Platyrrhini</taxon>
        <taxon>Cebidae</taxon>
        <taxon>Callitrichinae</taxon>
        <taxon>Saguinus</taxon>
    </lineage>
</organism>
<evidence type="ECO:0000313" key="2">
    <source>
        <dbReference type="Proteomes" id="UP001266305"/>
    </source>
</evidence>
<accession>A0ABQ9TLE9</accession>
<comment type="caution">
    <text evidence="1">The sequence shown here is derived from an EMBL/GenBank/DDBJ whole genome shotgun (WGS) entry which is preliminary data.</text>
</comment>
<dbReference type="Proteomes" id="UP001266305">
    <property type="component" value="Unassembled WGS sequence"/>
</dbReference>
<proteinExistence type="predicted"/>
<evidence type="ECO:0000313" key="1">
    <source>
        <dbReference type="EMBL" id="KAK2085558.1"/>
    </source>
</evidence>
<reference evidence="1 2" key="1">
    <citation type="submission" date="2023-05" db="EMBL/GenBank/DDBJ databases">
        <title>B98-5 Cell Line De Novo Hybrid Assembly: An Optical Mapping Approach.</title>
        <authorList>
            <person name="Kananen K."/>
            <person name="Auerbach J.A."/>
            <person name="Kautto E."/>
            <person name="Blachly J.S."/>
        </authorList>
    </citation>
    <scope>NUCLEOTIDE SEQUENCE [LARGE SCALE GENOMIC DNA]</scope>
    <source>
        <strain evidence="1">B95-8</strain>
        <tissue evidence="1">Cell line</tissue>
    </source>
</reference>
<sequence>MSDACVRPRPESPLGRGAGPVLALASGPELGRLTFLGLVGIIDPPRAGVKEAVQVLSDLMPM</sequence>
<dbReference type="InterPro" id="IPR023299">
    <property type="entry name" value="ATPase_P-typ_cyto_dom_N"/>
</dbReference>
<dbReference type="Gene3D" id="3.40.1110.10">
    <property type="entry name" value="Calcium-transporting ATPase, cytoplasmic domain N"/>
    <property type="match status" value="1"/>
</dbReference>
<protein>
    <submittedName>
        <fullName evidence="1">Calcium-transporting ATPase type 2C member 2</fullName>
    </submittedName>
</protein>
<name>A0ABQ9TLE9_SAGOE</name>
<keyword evidence="2" id="KW-1185">Reference proteome</keyword>
<dbReference type="InterPro" id="IPR023214">
    <property type="entry name" value="HAD_sf"/>
</dbReference>
<dbReference type="EMBL" id="JASSZA010000021">
    <property type="protein sequence ID" value="KAK2085558.1"/>
    <property type="molecule type" value="Genomic_DNA"/>
</dbReference>
<dbReference type="Gene3D" id="3.40.50.1000">
    <property type="entry name" value="HAD superfamily/HAD-like"/>
    <property type="match status" value="1"/>
</dbReference>